<dbReference type="InterPro" id="IPR011010">
    <property type="entry name" value="DNA_brk_join_enz"/>
</dbReference>
<dbReference type="Gene3D" id="1.10.443.10">
    <property type="entry name" value="Intergrase catalytic core"/>
    <property type="match status" value="1"/>
</dbReference>
<proteinExistence type="predicted"/>
<evidence type="ECO:0000313" key="2">
    <source>
        <dbReference type="EMBL" id="MBA8926882.1"/>
    </source>
</evidence>
<comment type="caution">
    <text evidence="2">The sequence shown here is derived from an EMBL/GenBank/DDBJ whole genome shotgun (WGS) entry which is preliminary data.</text>
</comment>
<organism evidence="2 3">
    <name type="scientific">Kutzneria viridogrisea</name>
    <dbReference type="NCBI Taxonomy" id="47990"/>
    <lineage>
        <taxon>Bacteria</taxon>
        <taxon>Bacillati</taxon>
        <taxon>Actinomycetota</taxon>
        <taxon>Actinomycetes</taxon>
        <taxon>Pseudonocardiales</taxon>
        <taxon>Pseudonocardiaceae</taxon>
        <taxon>Kutzneria</taxon>
    </lineage>
</organism>
<name>A0ABR6BJ25_9PSEU</name>
<accession>A0ABR6BJ25</accession>
<gene>
    <name evidence="2" type="ORF">BC739_004088</name>
</gene>
<dbReference type="EMBL" id="JACJID010000003">
    <property type="protein sequence ID" value="MBA8926882.1"/>
    <property type="molecule type" value="Genomic_DNA"/>
</dbReference>
<keyword evidence="3" id="KW-1185">Reference proteome</keyword>
<evidence type="ECO:0000313" key="3">
    <source>
        <dbReference type="Proteomes" id="UP000517916"/>
    </source>
</evidence>
<dbReference type="RefSeq" id="WP_182838080.1">
    <property type="nucleotide sequence ID" value="NZ_JACJID010000003.1"/>
</dbReference>
<evidence type="ECO:0008006" key="4">
    <source>
        <dbReference type="Google" id="ProtNLM"/>
    </source>
</evidence>
<reference evidence="2 3" key="1">
    <citation type="submission" date="2020-08" db="EMBL/GenBank/DDBJ databases">
        <title>Genomic Encyclopedia of Archaeal and Bacterial Type Strains, Phase II (KMG-II): from individual species to whole genera.</title>
        <authorList>
            <person name="Goeker M."/>
        </authorList>
    </citation>
    <scope>NUCLEOTIDE SEQUENCE [LARGE SCALE GENOMIC DNA]</scope>
    <source>
        <strain evidence="2 3">DSM 43850</strain>
    </source>
</reference>
<dbReference type="SUPFAM" id="SSF56349">
    <property type="entry name" value="DNA breaking-rejoining enzymes"/>
    <property type="match status" value="1"/>
</dbReference>
<keyword evidence="1" id="KW-0233">DNA recombination</keyword>
<protein>
    <recommendedName>
        <fullName evidence="4">Site-specific recombinase XerD</fullName>
    </recommendedName>
</protein>
<dbReference type="InterPro" id="IPR013762">
    <property type="entry name" value="Integrase-like_cat_sf"/>
</dbReference>
<sequence length="501" mass="56302">MTPRTRAQCGDTPLADSKCVRCDRYSQPAVRWEGPVCRPCIKRATRNRGCCPHCGNHRLLPGRDDTGHPICRDWAGIARSFFCRRCHHEGLLVSDKLCERCTLTDRLTTVLDDGTGQPRAELLPLLDKLRLTDKPHSGLTWLDKPGTTDLLTALATGATAISHDALAAHPAWRKATYLRELLIACGILPPIDKQLMLFQRWLDTQLDAVADAERRALLQRFATWNELRRLRHKAEQAPLSPATIRGSRERVRQAAALLNWLDISGHTLATCPQPALDTWLATNPQTRKPATAFLRWAGQATLMPRRRLTRAPLPAATIQPRRQQHELINALVTSDDWPLRERLIALLVLLYAQPLSRITRLRRTDISIIGPDVFIRLGDPPAPLPPPLDDMTRQLLEHRNTYRGPNANTDWLFPGKRPEQPINSKTLNNRFSKLGIPIQLGRTTGLRELLHTTPSPVVASMLGIHPGTTARIAAEEGITWSRYATRRPTPNGHHDTRIHDS</sequence>
<dbReference type="Proteomes" id="UP000517916">
    <property type="component" value="Unassembled WGS sequence"/>
</dbReference>
<evidence type="ECO:0000256" key="1">
    <source>
        <dbReference type="ARBA" id="ARBA00023172"/>
    </source>
</evidence>